<evidence type="ECO:0000256" key="3">
    <source>
        <dbReference type="PROSITE-ProRule" id="PRU00277"/>
    </source>
</evidence>
<dbReference type="Gene3D" id="3.10.50.40">
    <property type="match status" value="1"/>
</dbReference>
<protein>
    <recommendedName>
        <fullName evidence="3">peptidylprolyl isomerase</fullName>
        <ecNumber evidence="3">5.2.1.8</ecNumber>
    </recommendedName>
</protein>
<dbReference type="Proteomes" id="UP001187531">
    <property type="component" value="Unassembled WGS sequence"/>
</dbReference>
<evidence type="ECO:0000256" key="5">
    <source>
        <dbReference type="SAM" id="Phobius"/>
    </source>
</evidence>
<evidence type="ECO:0000256" key="4">
    <source>
        <dbReference type="SAM" id="MobiDB-lite"/>
    </source>
</evidence>
<organism evidence="7 8">
    <name type="scientific">Artemia franciscana</name>
    <name type="common">Brine shrimp</name>
    <name type="synonym">Artemia sanfranciscana</name>
    <dbReference type="NCBI Taxonomy" id="6661"/>
    <lineage>
        <taxon>Eukaryota</taxon>
        <taxon>Metazoa</taxon>
        <taxon>Ecdysozoa</taxon>
        <taxon>Arthropoda</taxon>
        <taxon>Crustacea</taxon>
        <taxon>Branchiopoda</taxon>
        <taxon>Anostraca</taxon>
        <taxon>Artemiidae</taxon>
        <taxon>Artemia</taxon>
    </lineage>
</organism>
<dbReference type="GO" id="GO:0044183">
    <property type="term" value="F:protein folding chaperone"/>
    <property type="evidence" value="ECO:0007669"/>
    <property type="project" value="TreeGrafter"/>
</dbReference>
<sequence length="508" mass="55296">MIAKSLFTFTSVGFAGISIWWALRKYRKFSTDQKEDGNSPSNSENELKSVNDDNISTALASKDHVQIEQDFKLAIVTPMQSDIEKNPQAVESSDIHPNPPYNCDNESSLIHTAKVISKWLGESPLADVPASVEHPLGPVEPAPEQSILIEDSEIQSNAVMLADSIAAHLPTIVAEPFLSPKTSIASPEVSNLGVTKDGSGSLLQAMYSGQRGDGSRKLSSESNLEAWNPLYRIFTESNKGEAISFGPYGTPLKTSLEERIRLLVPSISRNTKITGEEKQGSRAVMAQDSVETDQATITETFDKNSSDLENKTDLKEDIQEESGPAKDCTDEASDIESVNKEMDEILSVPDPGIVESNVEKASGDQTVNEVETEGSMIEGAWADILGSGQLKKKTLRKGKSKQRPSSGDVCKIRYTGKLSDGLMIDTNDDFEFVLGDSEVIHAFDLIVALMELGEICQVETSPRFAYGEIGVPPKIPPNATIVYEIELIDSKPEKAPDELSLGERRKTG</sequence>
<evidence type="ECO:0000259" key="6">
    <source>
        <dbReference type="PROSITE" id="PS50059"/>
    </source>
</evidence>
<keyword evidence="8" id="KW-1185">Reference proteome</keyword>
<feature type="region of interest" description="Disordered" evidence="4">
    <location>
        <begin position="299"/>
        <end position="331"/>
    </location>
</feature>
<dbReference type="EMBL" id="JAVRJZ010000003">
    <property type="protein sequence ID" value="KAK2724875.1"/>
    <property type="molecule type" value="Genomic_DNA"/>
</dbReference>
<dbReference type="PANTHER" id="PTHR46512:SF1">
    <property type="entry name" value="PEPTIDYLPROLYL ISOMERASE"/>
    <property type="match status" value="1"/>
</dbReference>
<gene>
    <name evidence="7" type="ORF">QYM36_001370</name>
</gene>
<dbReference type="GO" id="GO:0005740">
    <property type="term" value="C:mitochondrial envelope"/>
    <property type="evidence" value="ECO:0007669"/>
    <property type="project" value="TreeGrafter"/>
</dbReference>
<keyword evidence="5" id="KW-1133">Transmembrane helix</keyword>
<dbReference type="GO" id="GO:0005829">
    <property type="term" value="C:cytosol"/>
    <property type="evidence" value="ECO:0007669"/>
    <property type="project" value="TreeGrafter"/>
</dbReference>
<dbReference type="InterPro" id="IPR050754">
    <property type="entry name" value="FKBP4/5/8-like"/>
</dbReference>
<feature type="compositionally biased region" description="Basic and acidic residues" evidence="4">
    <location>
        <begin position="300"/>
        <end position="329"/>
    </location>
</feature>
<dbReference type="GO" id="GO:0016020">
    <property type="term" value="C:membrane"/>
    <property type="evidence" value="ECO:0007669"/>
    <property type="project" value="TreeGrafter"/>
</dbReference>
<evidence type="ECO:0000256" key="2">
    <source>
        <dbReference type="ARBA" id="ARBA00022803"/>
    </source>
</evidence>
<comment type="catalytic activity">
    <reaction evidence="3">
        <text>[protein]-peptidylproline (omega=180) = [protein]-peptidylproline (omega=0)</text>
        <dbReference type="Rhea" id="RHEA:16237"/>
        <dbReference type="Rhea" id="RHEA-COMP:10747"/>
        <dbReference type="Rhea" id="RHEA-COMP:10748"/>
        <dbReference type="ChEBI" id="CHEBI:83833"/>
        <dbReference type="ChEBI" id="CHEBI:83834"/>
        <dbReference type="EC" id="5.2.1.8"/>
    </reaction>
</comment>
<feature type="non-terminal residue" evidence="7">
    <location>
        <position position="1"/>
    </location>
</feature>
<feature type="transmembrane region" description="Helical" evidence="5">
    <location>
        <begin position="6"/>
        <end position="23"/>
    </location>
</feature>
<dbReference type="InterPro" id="IPR001179">
    <property type="entry name" value="PPIase_FKBP_dom"/>
</dbReference>
<dbReference type="PROSITE" id="PS50059">
    <property type="entry name" value="FKBP_PPIASE"/>
    <property type="match status" value="1"/>
</dbReference>
<keyword evidence="3" id="KW-0413">Isomerase</keyword>
<keyword evidence="3" id="KW-0697">Rotamase</keyword>
<reference evidence="7" key="1">
    <citation type="submission" date="2023-07" db="EMBL/GenBank/DDBJ databases">
        <title>Chromosome-level genome assembly of Artemia franciscana.</title>
        <authorList>
            <person name="Jo E."/>
        </authorList>
    </citation>
    <scope>NUCLEOTIDE SEQUENCE</scope>
    <source>
        <tissue evidence="7">Whole body</tissue>
    </source>
</reference>
<dbReference type="EC" id="5.2.1.8" evidence="3"/>
<keyword evidence="5" id="KW-0812">Transmembrane</keyword>
<evidence type="ECO:0000313" key="8">
    <source>
        <dbReference type="Proteomes" id="UP001187531"/>
    </source>
</evidence>
<dbReference type="SUPFAM" id="SSF54534">
    <property type="entry name" value="FKBP-like"/>
    <property type="match status" value="1"/>
</dbReference>
<dbReference type="GO" id="GO:0043066">
    <property type="term" value="P:negative regulation of apoptotic process"/>
    <property type="evidence" value="ECO:0007669"/>
    <property type="project" value="TreeGrafter"/>
</dbReference>
<dbReference type="GO" id="GO:0003755">
    <property type="term" value="F:peptidyl-prolyl cis-trans isomerase activity"/>
    <property type="evidence" value="ECO:0007669"/>
    <property type="project" value="UniProtKB-KW"/>
</dbReference>
<name>A0AA88LK46_ARTSF</name>
<keyword evidence="2" id="KW-0802">TPR repeat</keyword>
<dbReference type="PANTHER" id="PTHR46512">
    <property type="entry name" value="PEPTIDYLPROLYL ISOMERASE"/>
    <property type="match status" value="1"/>
</dbReference>
<keyword evidence="1" id="KW-0677">Repeat</keyword>
<dbReference type="GO" id="GO:0012505">
    <property type="term" value="C:endomembrane system"/>
    <property type="evidence" value="ECO:0007669"/>
    <property type="project" value="TreeGrafter"/>
</dbReference>
<proteinExistence type="predicted"/>
<comment type="caution">
    <text evidence="7">The sequence shown here is derived from an EMBL/GenBank/DDBJ whole genome shotgun (WGS) entry which is preliminary data.</text>
</comment>
<accession>A0AA88LK46</accession>
<keyword evidence="5" id="KW-0472">Membrane</keyword>
<feature type="domain" description="PPIase FKBP-type" evidence="6">
    <location>
        <begin position="407"/>
        <end position="491"/>
    </location>
</feature>
<evidence type="ECO:0000313" key="7">
    <source>
        <dbReference type="EMBL" id="KAK2724875.1"/>
    </source>
</evidence>
<dbReference type="InterPro" id="IPR046357">
    <property type="entry name" value="PPIase_dom_sf"/>
</dbReference>
<evidence type="ECO:0000256" key="1">
    <source>
        <dbReference type="ARBA" id="ARBA00022737"/>
    </source>
</evidence>
<dbReference type="AlphaFoldDB" id="A0AA88LK46"/>
<dbReference type="Pfam" id="PF00254">
    <property type="entry name" value="FKBP_C"/>
    <property type="match status" value="1"/>
</dbReference>